<comment type="caution">
    <text evidence="1">The sequence shown here is derived from an EMBL/GenBank/DDBJ whole genome shotgun (WGS) entry which is preliminary data.</text>
</comment>
<reference evidence="1" key="1">
    <citation type="submission" date="2018-01" db="EMBL/GenBank/DDBJ databases">
        <authorList>
            <person name="Krukenberg V."/>
        </authorList>
    </citation>
    <scope>NUCLEOTIDE SEQUENCE</scope>
    <source>
        <strain evidence="1">E20ANME2</strain>
    </source>
</reference>
<accession>A0AC61L6E9</accession>
<sequence>MIQLDGICKSFGENEVLSSLDLSAKKGEMFVLLGSSGCGKTTALSVIAGLMKEDTGDIYMDGSRINDTPPHKRGIGFVFQNYALFPHLNIYENIEFGLKAGNKRSVRGGNTTEVKRALELVGLDGFEKRNPMKLSGGEQQRVALARAIATEPECILMDEPLSNLDAVVRERLRHEIVQLQRDIGLTSIYVTHDQVEAMTLGDRIAVLNNGRIEEAGTPEKIFYKPENEFVARFIGMKNIFEGKIAALDGDNGVLQISTGNFDLTTVFVPSSVGTRVKACVRPEEIILTKSDRDTSARSARNEITGKIVSIFPNGPLMRVLVDVEGVEMSVDITRLAARDLKLFGGDRVLLTFKATSVHVIV</sequence>
<name>A0AC61L6E9_9EURY</name>
<dbReference type="EMBL" id="PQXF01000002">
    <property type="protein sequence ID" value="PXF61926.1"/>
    <property type="molecule type" value="Genomic_DNA"/>
</dbReference>
<protein>
    <submittedName>
        <fullName evidence="1">Uncharacterized protein</fullName>
    </submittedName>
</protein>
<gene>
    <name evidence="1" type="ORF">C4B59_01480</name>
</gene>
<proteinExistence type="predicted"/>
<evidence type="ECO:0000313" key="2">
    <source>
        <dbReference type="Proteomes" id="UP000248329"/>
    </source>
</evidence>
<dbReference type="Proteomes" id="UP000248329">
    <property type="component" value="Unassembled WGS sequence"/>
</dbReference>
<evidence type="ECO:0000313" key="1">
    <source>
        <dbReference type="EMBL" id="PXF61926.1"/>
    </source>
</evidence>
<organism evidence="1 2">
    <name type="scientific">Candidatus Methanogaster sp</name>
    <dbReference type="NCBI Taxonomy" id="3386292"/>
    <lineage>
        <taxon>Archaea</taxon>
        <taxon>Methanobacteriati</taxon>
        <taxon>Methanobacteriota</taxon>
        <taxon>Stenosarchaea group</taxon>
        <taxon>Methanomicrobia</taxon>
        <taxon>Methanosarcinales</taxon>
        <taxon>ANME-2 cluster</taxon>
        <taxon>Candidatus Methanogasteraceae</taxon>
        <taxon>Candidatus Methanogaster</taxon>
    </lineage>
</organism>